<dbReference type="GO" id="GO:0005886">
    <property type="term" value="C:plasma membrane"/>
    <property type="evidence" value="ECO:0007669"/>
    <property type="project" value="TreeGrafter"/>
</dbReference>
<sequence>MTALLFVAFGDDMMSNLENHPKSALLFVWLFAVMMWCAYAVMQQGEAVAEELGEPYGTLILTFSVIIIEVAMLAAIMLKGENNPTLARDAMFATLMIVLNGMVGTALLMGALRYWEQDYNLAGARAFLVVLTALSVFALILPNHTEIPPDPVKAPGKAILFAAITLLFYAVFVIIQTMRHRTFFAEPEQGPQDAQPQDAQPHGTRADEDPLRETGKKSHSLAFHTIMLLLCLLPVVILAEYLGEIVNYGIEDMELPDALGGVLIAILVLTPEGLSAFSAALSNRLQRSINICLGSALSTIGLTVPAVLAIGMLTGRDAELGLTEQETVLLVLTLFVSGMTFGGGRTNVINGVVHLLLFLVYVVLIFSP</sequence>
<dbReference type="EMBL" id="LPWG01000014">
    <property type="protein sequence ID" value="ODR98155.1"/>
    <property type="molecule type" value="Genomic_DNA"/>
</dbReference>
<feature type="transmembrane region" description="Helical" evidence="6">
    <location>
        <begin position="90"/>
        <end position="112"/>
    </location>
</feature>
<evidence type="ECO:0000256" key="5">
    <source>
        <dbReference type="SAM" id="MobiDB-lite"/>
    </source>
</evidence>
<dbReference type="AlphaFoldDB" id="A0A1E3VX75"/>
<feature type="transmembrane region" description="Helical" evidence="6">
    <location>
        <begin position="23"/>
        <end position="42"/>
    </location>
</feature>
<evidence type="ECO:0000256" key="4">
    <source>
        <dbReference type="ARBA" id="ARBA00023136"/>
    </source>
</evidence>
<dbReference type="PANTHER" id="PTHR37958">
    <property type="entry name" value="SODIUM-POTASSIUM/PROTON ANTIPORTER CHAA"/>
    <property type="match status" value="1"/>
</dbReference>
<dbReference type="GO" id="GO:0015386">
    <property type="term" value="F:potassium:proton antiporter activity"/>
    <property type="evidence" value="ECO:0007669"/>
    <property type="project" value="TreeGrafter"/>
</dbReference>
<dbReference type="InterPro" id="IPR004837">
    <property type="entry name" value="NaCa_Exmemb"/>
</dbReference>
<evidence type="ECO:0000256" key="2">
    <source>
        <dbReference type="ARBA" id="ARBA00022692"/>
    </source>
</evidence>
<accession>A0A1E3VX75</accession>
<feature type="transmembrane region" description="Helical" evidence="6">
    <location>
        <begin position="259"/>
        <end position="281"/>
    </location>
</feature>
<keyword evidence="9" id="KW-1185">Reference proteome</keyword>
<reference evidence="8 9" key="1">
    <citation type="journal article" date="2016" name="Environ. Microbiol.">
        <title>New Methyloceanibacter diversity from North Sea sediments includes methanotroph containing solely the soluble methane monooxygenase.</title>
        <authorList>
            <person name="Vekeman B."/>
            <person name="Kerckhof F.M."/>
            <person name="Cremers G."/>
            <person name="de Vos P."/>
            <person name="Vandamme P."/>
            <person name="Boon N."/>
            <person name="Op den Camp H.J."/>
            <person name="Heylen K."/>
        </authorList>
    </citation>
    <scope>NUCLEOTIDE SEQUENCE [LARGE SCALE GENOMIC DNA]</scope>
    <source>
        <strain evidence="8 9">R-67174</strain>
    </source>
</reference>
<dbReference type="InterPro" id="IPR052946">
    <property type="entry name" value="Alkaline_pH_Ca-Antiporter"/>
</dbReference>
<comment type="caution">
    <text evidence="8">The sequence shown here is derived from an EMBL/GenBank/DDBJ whole genome shotgun (WGS) entry which is preliminary data.</text>
</comment>
<dbReference type="GO" id="GO:0015385">
    <property type="term" value="F:sodium:proton antiporter activity"/>
    <property type="evidence" value="ECO:0007669"/>
    <property type="project" value="TreeGrafter"/>
</dbReference>
<feature type="transmembrane region" description="Helical" evidence="6">
    <location>
        <begin position="154"/>
        <end position="175"/>
    </location>
</feature>
<feature type="compositionally biased region" description="Basic and acidic residues" evidence="5">
    <location>
        <begin position="204"/>
        <end position="214"/>
    </location>
</feature>
<dbReference type="PANTHER" id="PTHR37958:SF1">
    <property type="entry name" value="SODIUM-POTASSIUM_PROTON ANTIPORTER CHAA"/>
    <property type="match status" value="1"/>
</dbReference>
<keyword evidence="3 6" id="KW-1133">Transmembrane helix</keyword>
<feature type="compositionally biased region" description="Low complexity" evidence="5">
    <location>
        <begin position="187"/>
        <end position="201"/>
    </location>
</feature>
<feature type="region of interest" description="Disordered" evidence="5">
    <location>
        <begin position="187"/>
        <end position="214"/>
    </location>
</feature>
<evidence type="ECO:0000256" key="6">
    <source>
        <dbReference type="SAM" id="Phobius"/>
    </source>
</evidence>
<evidence type="ECO:0000256" key="3">
    <source>
        <dbReference type="ARBA" id="ARBA00022989"/>
    </source>
</evidence>
<organism evidence="8 9">
    <name type="scientific">Methyloceanibacter methanicus</name>
    <dbReference type="NCBI Taxonomy" id="1774968"/>
    <lineage>
        <taxon>Bacteria</taxon>
        <taxon>Pseudomonadati</taxon>
        <taxon>Pseudomonadota</taxon>
        <taxon>Alphaproteobacteria</taxon>
        <taxon>Hyphomicrobiales</taxon>
        <taxon>Hyphomicrobiaceae</taxon>
        <taxon>Methyloceanibacter</taxon>
    </lineage>
</organism>
<keyword evidence="4 6" id="KW-0472">Membrane</keyword>
<comment type="subcellular location">
    <subcellularLocation>
        <location evidence="1">Membrane</location>
        <topology evidence="1">Multi-pass membrane protein</topology>
    </subcellularLocation>
</comment>
<dbReference type="STRING" id="1774968.AUC68_11335"/>
<feature type="transmembrane region" description="Helical" evidence="6">
    <location>
        <begin position="327"/>
        <end position="344"/>
    </location>
</feature>
<dbReference type="Proteomes" id="UP000094501">
    <property type="component" value="Unassembled WGS sequence"/>
</dbReference>
<evidence type="ECO:0000256" key="1">
    <source>
        <dbReference type="ARBA" id="ARBA00004141"/>
    </source>
</evidence>
<feature type="transmembrane region" description="Helical" evidence="6">
    <location>
        <begin position="124"/>
        <end position="142"/>
    </location>
</feature>
<evidence type="ECO:0000313" key="9">
    <source>
        <dbReference type="Proteomes" id="UP000094501"/>
    </source>
</evidence>
<feature type="transmembrane region" description="Helical" evidence="6">
    <location>
        <begin position="293"/>
        <end position="315"/>
    </location>
</feature>
<feature type="transmembrane region" description="Helical" evidence="6">
    <location>
        <begin position="54"/>
        <end position="78"/>
    </location>
</feature>
<evidence type="ECO:0000259" key="7">
    <source>
        <dbReference type="Pfam" id="PF01699"/>
    </source>
</evidence>
<name>A0A1E3VX75_9HYPH</name>
<gene>
    <name evidence="8" type="ORF">AUC68_11335</name>
</gene>
<proteinExistence type="predicted"/>
<protein>
    <submittedName>
        <fullName evidence="8">Calcium:proton antiporter</fullName>
    </submittedName>
</protein>
<keyword evidence="2 6" id="KW-0812">Transmembrane</keyword>
<feature type="transmembrane region" description="Helical" evidence="6">
    <location>
        <begin position="351"/>
        <end position="367"/>
    </location>
</feature>
<feature type="transmembrane region" description="Helical" evidence="6">
    <location>
        <begin position="221"/>
        <end position="239"/>
    </location>
</feature>
<evidence type="ECO:0000313" key="8">
    <source>
        <dbReference type="EMBL" id="ODR98155.1"/>
    </source>
</evidence>
<dbReference type="Pfam" id="PF01699">
    <property type="entry name" value="Na_Ca_ex"/>
    <property type="match status" value="2"/>
</dbReference>
<feature type="domain" description="Sodium/calcium exchanger membrane region" evidence="7">
    <location>
        <begin position="23"/>
        <end position="178"/>
    </location>
</feature>
<feature type="domain" description="Sodium/calcium exchanger membrane region" evidence="7">
    <location>
        <begin position="224"/>
        <end position="366"/>
    </location>
</feature>